<gene>
    <name evidence="2" type="ORF">B0I24_107106</name>
    <name evidence="3" type="ORF">CWE07_08750</name>
</gene>
<accession>A0A327WV10</accession>
<dbReference type="RefSeq" id="WP_111569549.1">
    <property type="nucleotide sequence ID" value="NZ_PIPK01000007.1"/>
</dbReference>
<proteinExistence type="predicted"/>
<evidence type="ECO:0000313" key="3">
    <source>
        <dbReference type="EMBL" id="RUO24171.1"/>
    </source>
</evidence>
<organism evidence="2 4">
    <name type="scientific">Aliidiomarina maris</name>
    <dbReference type="NCBI Taxonomy" id="531312"/>
    <lineage>
        <taxon>Bacteria</taxon>
        <taxon>Pseudomonadati</taxon>
        <taxon>Pseudomonadota</taxon>
        <taxon>Gammaproteobacteria</taxon>
        <taxon>Alteromonadales</taxon>
        <taxon>Idiomarinaceae</taxon>
        <taxon>Aliidiomarina</taxon>
    </lineage>
</organism>
<keyword evidence="5" id="KW-1185">Reference proteome</keyword>
<evidence type="ECO:0000256" key="1">
    <source>
        <dbReference type="SAM" id="SignalP"/>
    </source>
</evidence>
<dbReference type="AlphaFoldDB" id="A0A327WV10"/>
<evidence type="ECO:0008006" key="6">
    <source>
        <dbReference type="Google" id="ProtNLM"/>
    </source>
</evidence>
<sequence>MYATTWMLAYAVSACPMLLPPPFINASVGISQHSQNTLAASSSEVSRATEVLTTAPQSSLSFDFKAGRLRPQLEQLLMKFGGVQHVQWLAPEGLLWPSDYTLTGISYQHMLEAVLKSYQLRLTLYANHTAVVQPVAGDGL</sequence>
<dbReference type="EMBL" id="PIPK01000007">
    <property type="protein sequence ID" value="RUO24171.1"/>
    <property type="molecule type" value="Genomic_DNA"/>
</dbReference>
<keyword evidence="1" id="KW-0732">Signal</keyword>
<feature type="chain" id="PRO_5016463225" description="Toxin co-regulated pilus biosynthesis protein Q" evidence="1">
    <location>
        <begin position="27"/>
        <end position="140"/>
    </location>
</feature>
<dbReference type="OrthoDB" id="6238689at2"/>
<comment type="caution">
    <text evidence="2">The sequence shown here is derived from an EMBL/GenBank/DDBJ whole genome shotgun (WGS) entry which is preliminary data.</text>
</comment>
<evidence type="ECO:0000313" key="2">
    <source>
        <dbReference type="EMBL" id="RAJ96891.1"/>
    </source>
</evidence>
<dbReference type="EMBL" id="QLMD01000007">
    <property type="protein sequence ID" value="RAJ96891.1"/>
    <property type="molecule type" value="Genomic_DNA"/>
</dbReference>
<reference evidence="2 4" key="2">
    <citation type="submission" date="2018-06" db="EMBL/GenBank/DDBJ databases">
        <title>Genomic Encyclopedia of Type Strains, Phase III (KMG-III): the genomes of soil and plant-associated and newly described type strains.</title>
        <authorList>
            <person name="Whitman W."/>
        </authorList>
    </citation>
    <scope>NUCLEOTIDE SEQUENCE [LARGE SCALE GENOMIC DNA]</scope>
    <source>
        <strain evidence="2 4">CGMCC 1.15366</strain>
    </source>
</reference>
<reference evidence="3 5" key="1">
    <citation type="journal article" date="2018" name="Front. Microbiol.">
        <title>Genome-Based Analysis Reveals the Taxonomy and Diversity of the Family Idiomarinaceae.</title>
        <authorList>
            <person name="Liu Y."/>
            <person name="Lai Q."/>
            <person name="Shao Z."/>
        </authorList>
    </citation>
    <scope>NUCLEOTIDE SEQUENCE [LARGE SCALE GENOMIC DNA]</scope>
    <source>
        <strain evidence="3 5">CF12-14</strain>
    </source>
</reference>
<name>A0A327WV10_9GAMM</name>
<dbReference type="Proteomes" id="UP000249203">
    <property type="component" value="Unassembled WGS sequence"/>
</dbReference>
<evidence type="ECO:0000313" key="4">
    <source>
        <dbReference type="Proteomes" id="UP000249203"/>
    </source>
</evidence>
<dbReference type="Proteomes" id="UP000287865">
    <property type="component" value="Unassembled WGS sequence"/>
</dbReference>
<evidence type="ECO:0000313" key="5">
    <source>
        <dbReference type="Proteomes" id="UP000287865"/>
    </source>
</evidence>
<feature type="signal peptide" evidence="1">
    <location>
        <begin position="1"/>
        <end position="26"/>
    </location>
</feature>
<protein>
    <recommendedName>
        <fullName evidence="6">Toxin co-regulated pilus biosynthesis protein Q</fullName>
    </recommendedName>
</protein>